<evidence type="ECO:0000313" key="2">
    <source>
        <dbReference type="Proteomes" id="UP000325811"/>
    </source>
</evidence>
<gene>
    <name evidence="1" type="ORF">PDMSB3_4200</name>
</gene>
<name>A0A5Q4Z2N2_9BURK</name>
<protein>
    <submittedName>
        <fullName evidence="1">Uncharacterized protein</fullName>
    </submittedName>
</protein>
<dbReference type="AlphaFoldDB" id="A0A5Q4Z2N2"/>
<proteinExistence type="predicted"/>
<sequence>MSGCLAPRAPYAWVLSPSMRVRLYPGSPKVANRCVVSFFSCPGILNAPLWNEPTCTGSCAVAEHTYAVVHFGKFQRDQVSDKSEKTDIFVTICRCLMWAKEAPPQTVAFFVGSMEVAT</sequence>
<reference evidence="1 2" key="1">
    <citation type="submission" date="2019-08" db="EMBL/GenBank/DDBJ databases">
        <authorList>
            <person name="Herpell B J."/>
        </authorList>
    </citation>
    <scope>NUCLEOTIDE SEQUENCE [LARGE SCALE GENOMIC DNA]</scope>
    <source>
        <strain evidence="2">Msb3</strain>
    </source>
</reference>
<organism evidence="1 2">
    <name type="scientific">Paraburkholderia dioscoreae</name>
    <dbReference type="NCBI Taxonomy" id="2604047"/>
    <lineage>
        <taxon>Bacteria</taxon>
        <taxon>Pseudomonadati</taxon>
        <taxon>Pseudomonadota</taxon>
        <taxon>Betaproteobacteria</taxon>
        <taxon>Burkholderiales</taxon>
        <taxon>Burkholderiaceae</taxon>
        <taxon>Paraburkholderia</taxon>
    </lineage>
</organism>
<evidence type="ECO:0000313" key="1">
    <source>
        <dbReference type="EMBL" id="VVD30644.1"/>
    </source>
</evidence>
<dbReference type="Proteomes" id="UP000325811">
    <property type="component" value="Chromosome I"/>
</dbReference>
<keyword evidence="2" id="KW-1185">Reference proteome</keyword>
<dbReference type="EMBL" id="LR699553">
    <property type="protein sequence ID" value="VVD30644.1"/>
    <property type="molecule type" value="Genomic_DNA"/>
</dbReference>
<accession>A0A5Q4Z2N2</accession>
<dbReference type="KEGG" id="pdio:PDMSB3_4200"/>